<keyword evidence="2" id="KW-0378">Hydrolase</keyword>
<evidence type="ECO:0000313" key="4">
    <source>
        <dbReference type="Proteomes" id="UP000660454"/>
    </source>
</evidence>
<protein>
    <recommendedName>
        <fullName evidence="5">ADP-ribosylglycohydrolase</fullName>
    </recommendedName>
</protein>
<dbReference type="SUPFAM" id="SSF101478">
    <property type="entry name" value="ADP-ribosylglycohydrolase"/>
    <property type="match status" value="1"/>
</dbReference>
<dbReference type="InterPro" id="IPR005502">
    <property type="entry name" value="Ribosyl_crysJ1"/>
</dbReference>
<name>A0ABQ4GMR5_9ACTN</name>
<keyword evidence="4" id="KW-1185">Reference proteome</keyword>
<sequence length="364" mass="37803">MSNAGTGEIPFGARVRGCLLGGAVGDALGAPVEFDSIAAIRRNHGEAGLTDLAPDWRGKTGLITDDTQMTLFTVEGLIRAGVRVSERGIGGGEVQVVRHAYLRWLDTQEHRVPPPANDLVRTGWLREQTWLYSRRAPGNACLSGLRADLGPLAAPGLPGPVNPGSKGCGTVMRSAPFGLATHDPRAAFTLSADCAQITHGHPTGYLAAGAFAALVCFLAQGAPLAKAVRDTLGLLAERPAHEETTAAIEAAVSLAGTAEPSPETVETLGGGWVAEEALAIAVYCALVSGDDIERALLLAVNHSGDSDSTGSLCGNLLGTVHGDAALPRHWVSRLEGRDTVVELADDLTTQFTGGRVDRDKYPGG</sequence>
<proteinExistence type="inferred from homology"/>
<dbReference type="PANTHER" id="PTHR16222">
    <property type="entry name" value="ADP-RIBOSYLGLYCOHYDROLASE"/>
    <property type="match status" value="1"/>
</dbReference>
<dbReference type="PANTHER" id="PTHR16222:SF24">
    <property type="entry name" value="ADP-RIBOSYLHYDROLASE ARH3"/>
    <property type="match status" value="1"/>
</dbReference>
<evidence type="ECO:0000313" key="3">
    <source>
        <dbReference type="EMBL" id="GIH62720.1"/>
    </source>
</evidence>
<evidence type="ECO:0008006" key="5">
    <source>
        <dbReference type="Google" id="ProtNLM"/>
    </source>
</evidence>
<gene>
    <name evidence="3" type="ORF">Msi02_35370</name>
</gene>
<organism evidence="3 4">
    <name type="scientific">Microbispora siamensis</name>
    <dbReference type="NCBI Taxonomy" id="564413"/>
    <lineage>
        <taxon>Bacteria</taxon>
        <taxon>Bacillati</taxon>
        <taxon>Actinomycetota</taxon>
        <taxon>Actinomycetes</taxon>
        <taxon>Streptosporangiales</taxon>
        <taxon>Streptosporangiaceae</taxon>
        <taxon>Microbispora</taxon>
    </lineage>
</organism>
<dbReference type="EMBL" id="BOOF01000018">
    <property type="protein sequence ID" value="GIH62720.1"/>
    <property type="molecule type" value="Genomic_DNA"/>
</dbReference>
<comment type="similarity">
    <text evidence="1">Belongs to the ADP-ribosylglycohydrolase family.</text>
</comment>
<evidence type="ECO:0000256" key="1">
    <source>
        <dbReference type="ARBA" id="ARBA00010702"/>
    </source>
</evidence>
<dbReference type="Proteomes" id="UP000660454">
    <property type="component" value="Unassembled WGS sequence"/>
</dbReference>
<dbReference type="Gene3D" id="1.10.4080.10">
    <property type="entry name" value="ADP-ribosylation/Crystallin J1"/>
    <property type="match status" value="1"/>
</dbReference>
<dbReference type="RefSeq" id="WP_239108477.1">
    <property type="nucleotide sequence ID" value="NZ_BOOF01000018.1"/>
</dbReference>
<dbReference type="InterPro" id="IPR050792">
    <property type="entry name" value="ADP-ribosylglycohydrolase"/>
</dbReference>
<evidence type="ECO:0000256" key="2">
    <source>
        <dbReference type="ARBA" id="ARBA00022801"/>
    </source>
</evidence>
<comment type="caution">
    <text evidence="3">The sequence shown here is derived from an EMBL/GenBank/DDBJ whole genome shotgun (WGS) entry which is preliminary data.</text>
</comment>
<accession>A0ABQ4GMR5</accession>
<dbReference type="InterPro" id="IPR036705">
    <property type="entry name" value="Ribosyl_crysJ1_sf"/>
</dbReference>
<dbReference type="Pfam" id="PF03747">
    <property type="entry name" value="ADP_ribosyl_GH"/>
    <property type="match status" value="1"/>
</dbReference>
<reference evidence="3 4" key="1">
    <citation type="submission" date="2021-01" db="EMBL/GenBank/DDBJ databases">
        <title>Whole genome shotgun sequence of Microbispora siamensis NBRC 104113.</title>
        <authorList>
            <person name="Komaki H."/>
            <person name="Tamura T."/>
        </authorList>
    </citation>
    <scope>NUCLEOTIDE SEQUENCE [LARGE SCALE GENOMIC DNA]</scope>
    <source>
        <strain evidence="3 4">NBRC 104113</strain>
    </source>
</reference>